<organism evidence="1 2">
    <name type="scientific">Solea senegalensis</name>
    <name type="common">Senegalese sole</name>
    <dbReference type="NCBI Taxonomy" id="28829"/>
    <lineage>
        <taxon>Eukaryota</taxon>
        <taxon>Metazoa</taxon>
        <taxon>Chordata</taxon>
        <taxon>Craniata</taxon>
        <taxon>Vertebrata</taxon>
        <taxon>Euteleostomi</taxon>
        <taxon>Actinopterygii</taxon>
        <taxon>Neopterygii</taxon>
        <taxon>Teleostei</taxon>
        <taxon>Neoteleostei</taxon>
        <taxon>Acanthomorphata</taxon>
        <taxon>Carangaria</taxon>
        <taxon>Pleuronectiformes</taxon>
        <taxon>Pleuronectoidei</taxon>
        <taxon>Soleidae</taxon>
        <taxon>Solea</taxon>
    </lineage>
</organism>
<proteinExistence type="predicted"/>
<accession>A0AAV6T7E2</accession>
<evidence type="ECO:0000313" key="2">
    <source>
        <dbReference type="Proteomes" id="UP000693946"/>
    </source>
</evidence>
<name>A0AAV6T7E2_SOLSE</name>
<sequence>MCSISVVSDELKKKSTQSEDISFGSRDHSSVRFYTGSSYKIQSAADAVTDCVCVSAAAAAATAWVTHFPLRLCFFMQLQKQRLLAASRAARWYSTAGCVPLLNAAAA</sequence>
<evidence type="ECO:0000313" key="1">
    <source>
        <dbReference type="EMBL" id="KAG7525332.1"/>
    </source>
</evidence>
<reference evidence="1 2" key="1">
    <citation type="journal article" date="2021" name="Sci. Rep.">
        <title>Chromosome anchoring in Senegalese sole (Solea senegalensis) reveals sex-associated markers and genome rearrangements in flatfish.</title>
        <authorList>
            <person name="Guerrero-Cozar I."/>
            <person name="Gomez-Garrido J."/>
            <person name="Berbel C."/>
            <person name="Martinez-Blanch J.F."/>
            <person name="Alioto T."/>
            <person name="Claros M.G."/>
            <person name="Gagnaire P.A."/>
            <person name="Manchado M."/>
        </authorList>
    </citation>
    <scope>NUCLEOTIDE SEQUENCE [LARGE SCALE GENOMIC DNA]</scope>
    <source>
        <strain evidence="1">Sse05_10M</strain>
    </source>
</reference>
<keyword evidence="2" id="KW-1185">Reference proteome</keyword>
<dbReference type="EMBL" id="JAGKHQ010000001">
    <property type="protein sequence ID" value="KAG7525332.1"/>
    <property type="molecule type" value="Genomic_DNA"/>
</dbReference>
<dbReference type="AlphaFoldDB" id="A0AAV6T7E2"/>
<protein>
    <submittedName>
        <fullName evidence="1">Uncharacterized protein</fullName>
    </submittedName>
</protein>
<dbReference type="Proteomes" id="UP000693946">
    <property type="component" value="Linkage Group LG1"/>
</dbReference>
<comment type="caution">
    <text evidence="1">The sequence shown here is derived from an EMBL/GenBank/DDBJ whole genome shotgun (WGS) entry which is preliminary data.</text>
</comment>
<gene>
    <name evidence="1" type="ORF">JOB18_025748</name>
</gene>